<sequence length="290" mass="33355">MSRWNPFYEEKTEPMPFEAATQRIAQLPAPALAVSAFAVGAVSMWGTAVVYRRFFRRIRNVDWITADMYRNKRWIKGKVVSVGDADNFRVYHTPGFGWRWPLKFRTVPTTQKALKNNTIHIRMAAVDAPEGAHFGRPMQAHYEQSLGWLKNKIMGRTVYCQLLRRDQYSRVVAMPYLKPWVLPGFLAKGKCIPVEMLRAGWVVMYDQGGAEYGPFSKEELLAMEAQARNARLGIWQDGPLKETPAEYKRRYASEPIVEDEPPAKFTPNSRAKRTSKTSGLRKLFSKLFSR</sequence>
<comment type="similarity">
    <text evidence="3">Belongs to the LCL3 family.</text>
</comment>
<dbReference type="InterPro" id="IPR035437">
    <property type="entry name" value="SNase_OB-fold_sf"/>
</dbReference>
<keyword evidence="5" id="KW-0255">Endonuclease</keyword>
<keyword evidence="7" id="KW-0106">Calcium</keyword>
<name>A0A9P3LGE8_9APHY</name>
<protein>
    <submittedName>
        <fullName evidence="11">SNase-domain-containing protein</fullName>
    </submittedName>
</protein>
<keyword evidence="9" id="KW-0812">Transmembrane</keyword>
<keyword evidence="9" id="KW-1133">Transmembrane helix</keyword>
<keyword evidence="12" id="KW-1185">Reference proteome</keyword>
<gene>
    <name evidence="11" type="ORF">PsYK624_091710</name>
</gene>
<feature type="domain" description="TNase-like" evidence="10">
    <location>
        <begin position="73"/>
        <end position="237"/>
    </location>
</feature>
<dbReference type="EMBL" id="BPQB01000029">
    <property type="protein sequence ID" value="GJE93012.1"/>
    <property type="molecule type" value="Genomic_DNA"/>
</dbReference>
<keyword evidence="4" id="KW-0540">Nuclease</keyword>
<evidence type="ECO:0000256" key="9">
    <source>
        <dbReference type="SAM" id="Phobius"/>
    </source>
</evidence>
<evidence type="ECO:0000256" key="5">
    <source>
        <dbReference type="ARBA" id="ARBA00022759"/>
    </source>
</evidence>
<evidence type="ECO:0000313" key="12">
    <source>
        <dbReference type="Proteomes" id="UP000703269"/>
    </source>
</evidence>
<evidence type="ECO:0000259" key="10">
    <source>
        <dbReference type="PROSITE" id="PS50830"/>
    </source>
</evidence>
<keyword evidence="6" id="KW-0378">Hydrolase</keyword>
<comment type="caution">
    <text evidence="11">The sequence shown here is derived from an EMBL/GenBank/DDBJ whole genome shotgun (WGS) entry which is preliminary data.</text>
</comment>
<dbReference type="OrthoDB" id="430293at2759"/>
<evidence type="ECO:0000313" key="11">
    <source>
        <dbReference type="EMBL" id="GJE93012.1"/>
    </source>
</evidence>
<dbReference type="PANTHER" id="PTHR12302">
    <property type="entry name" value="EBNA2 BINDING PROTEIN P100"/>
    <property type="match status" value="1"/>
</dbReference>
<dbReference type="GO" id="GO:0016787">
    <property type="term" value="F:hydrolase activity"/>
    <property type="evidence" value="ECO:0007669"/>
    <property type="project" value="UniProtKB-KW"/>
</dbReference>
<dbReference type="InterPro" id="IPR016071">
    <property type="entry name" value="Staphylococal_nuclease_OB-fold"/>
</dbReference>
<evidence type="ECO:0000256" key="7">
    <source>
        <dbReference type="ARBA" id="ARBA00022837"/>
    </source>
</evidence>
<dbReference type="SUPFAM" id="SSF50199">
    <property type="entry name" value="Staphylococcal nuclease"/>
    <property type="match status" value="1"/>
</dbReference>
<proteinExistence type="inferred from homology"/>
<dbReference type="Gene3D" id="2.40.50.90">
    <property type="match status" value="1"/>
</dbReference>
<organism evidence="11 12">
    <name type="scientific">Phanerochaete sordida</name>
    <dbReference type="NCBI Taxonomy" id="48140"/>
    <lineage>
        <taxon>Eukaryota</taxon>
        <taxon>Fungi</taxon>
        <taxon>Dikarya</taxon>
        <taxon>Basidiomycota</taxon>
        <taxon>Agaricomycotina</taxon>
        <taxon>Agaricomycetes</taxon>
        <taxon>Polyporales</taxon>
        <taxon>Phanerochaetaceae</taxon>
        <taxon>Phanerochaete</taxon>
    </lineage>
</organism>
<reference evidence="11 12" key="1">
    <citation type="submission" date="2021-08" db="EMBL/GenBank/DDBJ databases">
        <title>Draft Genome Sequence of Phanerochaete sordida strain YK-624.</title>
        <authorList>
            <person name="Mori T."/>
            <person name="Dohra H."/>
            <person name="Suzuki T."/>
            <person name="Kawagishi H."/>
            <person name="Hirai H."/>
        </authorList>
    </citation>
    <scope>NUCLEOTIDE SEQUENCE [LARGE SCALE GENOMIC DNA]</scope>
    <source>
        <strain evidence="11 12">YK-624</strain>
    </source>
</reference>
<evidence type="ECO:0000256" key="3">
    <source>
        <dbReference type="ARBA" id="ARBA00005435"/>
    </source>
</evidence>
<feature type="region of interest" description="Disordered" evidence="8">
    <location>
        <begin position="251"/>
        <end position="278"/>
    </location>
</feature>
<evidence type="ECO:0000256" key="2">
    <source>
        <dbReference type="ARBA" id="ARBA00004173"/>
    </source>
</evidence>
<comment type="subcellular location">
    <subcellularLocation>
        <location evidence="1">Membrane</location>
        <topology evidence="1">Single-pass membrane protein</topology>
    </subcellularLocation>
    <subcellularLocation>
        <location evidence="2">Mitochondrion</location>
    </subcellularLocation>
</comment>
<evidence type="ECO:0000256" key="6">
    <source>
        <dbReference type="ARBA" id="ARBA00022801"/>
    </source>
</evidence>
<keyword evidence="9" id="KW-0472">Membrane</keyword>
<dbReference type="Pfam" id="PF00565">
    <property type="entry name" value="SNase"/>
    <property type="match status" value="1"/>
</dbReference>
<dbReference type="AlphaFoldDB" id="A0A9P3LGE8"/>
<accession>A0A9P3LGE8</accession>
<dbReference type="PROSITE" id="PS50830">
    <property type="entry name" value="TNASE_3"/>
    <property type="match status" value="1"/>
</dbReference>
<evidence type="ECO:0000256" key="1">
    <source>
        <dbReference type="ARBA" id="ARBA00004167"/>
    </source>
</evidence>
<dbReference type="SMART" id="SM00318">
    <property type="entry name" value="SNc"/>
    <property type="match status" value="1"/>
</dbReference>
<dbReference type="GO" id="GO:0016020">
    <property type="term" value="C:membrane"/>
    <property type="evidence" value="ECO:0007669"/>
    <property type="project" value="UniProtKB-SubCell"/>
</dbReference>
<feature type="transmembrane region" description="Helical" evidence="9">
    <location>
        <begin position="31"/>
        <end position="51"/>
    </location>
</feature>
<dbReference type="PANTHER" id="PTHR12302:SF3">
    <property type="entry name" value="SERINE_THREONINE-PROTEIN KINASE 31"/>
    <property type="match status" value="1"/>
</dbReference>
<dbReference type="GO" id="GO:0005739">
    <property type="term" value="C:mitochondrion"/>
    <property type="evidence" value="ECO:0007669"/>
    <property type="project" value="UniProtKB-SubCell"/>
</dbReference>
<dbReference type="GO" id="GO:0004519">
    <property type="term" value="F:endonuclease activity"/>
    <property type="evidence" value="ECO:0007669"/>
    <property type="project" value="UniProtKB-KW"/>
</dbReference>
<dbReference type="Proteomes" id="UP000703269">
    <property type="component" value="Unassembled WGS sequence"/>
</dbReference>
<evidence type="ECO:0000256" key="8">
    <source>
        <dbReference type="SAM" id="MobiDB-lite"/>
    </source>
</evidence>
<evidence type="ECO:0000256" key="4">
    <source>
        <dbReference type="ARBA" id="ARBA00022722"/>
    </source>
</evidence>